<keyword evidence="2" id="KW-1185">Reference proteome</keyword>
<gene>
    <name evidence="1" type="ORF">OGATHE_005985</name>
</gene>
<reference evidence="1" key="2">
    <citation type="submission" date="2021-01" db="EMBL/GenBank/DDBJ databases">
        <authorList>
            <person name="Schikora-Tamarit M.A."/>
        </authorList>
    </citation>
    <scope>NUCLEOTIDE SEQUENCE</scope>
    <source>
        <strain evidence="1">NCAIM Y.01608</strain>
    </source>
</reference>
<evidence type="ECO:0000313" key="2">
    <source>
        <dbReference type="Proteomes" id="UP000788993"/>
    </source>
</evidence>
<accession>A0A9P8NUG2</accession>
<proteinExistence type="predicted"/>
<dbReference type="Proteomes" id="UP000788993">
    <property type="component" value="Unassembled WGS sequence"/>
</dbReference>
<reference evidence="1" key="1">
    <citation type="journal article" date="2021" name="Open Biol.">
        <title>Shared evolutionary footprints suggest mitochondrial oxidative damage underlies multiple complex I losses in fungi.</title>
        <authorList>
            <person name="Schikora-Tamarit M.A."/>
            <person name="Marcet-Houben M."/>
            <person name="Nosek J."/>
            <person name="Gabaldon T."/>
        </authorList>
    </citation>
    <scope>NUCLEOTIDE SEQUENCE</scope>
    <source>
        <strain evidence="1">NCAIM Y.01608</strain>
    </source>
</reference>
<name>A0A9P8NUG2_9ASCO</name>
<dbReference type="EMBL" id="JAEUBD010001504">
    <property type="protein sequence ID" value="KAH3659940.1"/>
    <property type="molecule type" value="Genomic_DNA"/>
</dbReference>
<protein>
    <submittedName>
        <fullName evidence="1">Uncharacterized protein</fullName>
    </submittedName>
</protein>
<comment type="caution">
    <text evidence="1">The sequence shown here is derived from an EMBL/GenBank/DDBJ whole genome shotgun (WGS) entry which is preliminary data.</text>
</comment>
<evidence type="ECO:0000313" key="1">
    <source>
        <dbReference type="EMBL" id="KAH3659940.1"/>
    </source>
</evidence>
<dbReference type="AlphaFoldDB" id="A0A9P8NUG2"/>
<sequence>MDINNSVRLPTLSTSITPVTAHSQLDSCRHALIRVFWRVFVIPTASSTVLRYDVTIPVPHQEHEAAVKQPTNIRFLFPGVATRDLQEATLLAFWASIEAMISAISRSTSGTYISS</sequence>
<organism evidence="1 2">
    <name type="scientific">Ogataea polymorpha</name>
    <dbReference type="NCBI Taxonomy" id="460523"/>
    <lineage>
        <taxon>Eukaryota</taxon>
        <taxon>Fungi</taxon>
        <taxon>Dikarya</taxon>
        <taxon>Ascomycota</taxon>
        <taxon>Saccharomycotina</taxon>
        <taxon>Pichiomycetes</taxon>
        <taxon>Pichiales</taxon>
        <taxon>Pichiaceae</taxon>
        <taxon>Ogataea</taxon>
    </lineage>
</organism>